<accession>A0ABZ2K7B2</accession>
<evidence type="ECO:0008006" key="3">
    <source>
        <dbReference type="Google" id="ProtNLM"/>
    </source>
</evidence>
<keyword evidence="2" id="KW-1185">Reference proteome</keyword>
<evidence type="ECO:0000313" key="1">
    <source>
        <dbReference type="EMBL" id="WXA94573.1"/>
    </source>
</evidence>
<gene>
    <name evidence="1" type="ORF">LZC95_50175</name>
</gene>
<proteinExistence type="predicted"/>
<protein>
    <recommendedName>
        <fullName evidence="3">DUF3168 domain-containing protein</fullName>
    </recommendedName>
</protein>
<name>A0ABZ2K7B2_9BACT</name>
<reference evidence="1 2" key="1">
    <citation type="submission" date="2021-12" db="EMBL/GenBank/DDBJ databases">
        <title>Discovery of the Pendulisporaceae a myxobacterial family with distinct sporulation behavior and unique specialized metabolism.</title>
        <authorList>
            <person name="Garcia R."/>
            <person name="Popoff A."/>
            <person name="Bader C.D."/>
            <person name="Loehr J."/>
            <person name="Walesch S."/>
            <person name="Walt C."/>
            <person name="Boldt J."/>
            <person name="Bunk B."/>
            <person name="Haeckl F.J.F.P.J."/>
            <person name="Gunesch A.P."/>
            <person name="Birkelbach J."/>
            <person name="Nuebel U."/>
            <person name="Pietschmann T."/>
            <person name="Bach T."/>
            <person name="Mueller R."/>
        </authorList>
    </citation>
    <scope>NUCLEOTIDE SEQUENCE [LARGE SCALE GENOMIC DNA]</scope>
    <source>
        <strain evidence="1 2">MSr12523</strain>
    </source>
</reference>
<organism evidence="1 2">
    <name type="scientific">Pendulispora brunnea</name>
    <dbReference type="NCBI Taxonomy" id="2905690"/>
    <lineage>
        <taxon>Bacteria</taxon>
        <taxon>Pseudomonadati</taxon>
        <taxon>Myxococcota</taxon>
        <taxon>Myxococcia</taxon>
        <taxon>Myxococcales</taxon>
        <taxon>Sorangiineae</taxon>
        <taxon>Pendulisporaceae</taxon>
        <taxon>Pendulispora</taxon>
    </lineage>
</organism>
<dbReference type="Proteomes" id="UP001379533">
    <property type="component" value="Chromosome"/>
</dbReference>
<dbReference type="RefSeq" id="WP_394845183.1">
    <property type="nucleotide sequence ID" value="NZ_CP089982.1"/>
</dbReference>
<dbReference type="EMBL" id="CP089982">
    <property type="protein sequence ID" value="WXA94573.1"/>
    <property type="molecule type" value="Genomic_DNA"/>
</dbReference>
<evidence type="ECO:0000313" key="2">
    <source>
        <dbReference type="Proteomes" id="UP001379533"/>
    </source>
</evidence>
<sequence length="167" mass="18259">MLSDILDEASTLLSTVAGATIATTEKELATHHHPPRFVWVPLGATGEGVARNKTIGAPSTRELQLDAWAVECHCWGTSLRVAEQLRRAALTAMRRAVRGRRYVVRDTRTGDQAWMQHGFVLIVTFEIWESALEVHLPTLEDASSLTAPVHSVAVQTAPAPDLLVFKG</sequence>